<dbReference type="Pfam" id="PF08338">
    <property type="entry name" value="DUF1731"/>
    <property type="match status" value="1"/>
</dbReference>
<dbReference type="Proteomes" id="UP000035720">
    <property type="component" value="Unassembled WGS sequence"/>
</dbReference>
<reference evidence="4 5" key="1">
    <citation type="journal article" date="2013" name="ISME J.">
        <title>A metabolic model for members of the genus Tetrasphaera involved in enhanced biological phosphorus removal.</title>
        <authorList>
            <person name="Kristiansen R."/>
            <person name="Nguyen H.T.T."/>
            <person name="Saunders A.M."/>
            <person name="Nielsen J.L."/>
            <person name="Wimmer R."/>
            <person name="Le V.Q."/>
            <person name="McIlroy S.J."/>
            <person name="Petrovski S."/>
            <person name="Seviour R.J."/>
            <person name="Calteau A."/>
            <person name="Nielsen K.L."/>
            <person name="Nielsen P.H."/>
        </authorList>
    </citation>
    <scope>NUCLEOTIDE SEQUENCE [LARGE SCALE GENOMIC DNA]</scope>
    <source>
        <strain evidence="4 5">Ben 74</strain>
    </source>
</reference>
<evidence type="ECO:0000259" key="2">
    <source>
        <dbReference type="Pfam" id="PF01370"/>
    </source>
</evidence>
<name>A0A077M2W9_9MICO</name>
<dbReference type="EMBL" id="CAJC01000004">
    <property type="protein sequence ID" value="CCI51426.1"/>
    <property type="molecule type" value="Genomic_DNA"/>
</dbReference>
<feature type="domain" description="NAD-dependent epimerase/dehydratase" evidence="2">
    <location>
        <begin position="4"/>
        <end position="128"/>
    </location>
</feature>
<dbReference type="SUPFAM" id="SSF51735">
    <property type="entry name" value="NAD(P)-binding Rossmann-fold domains"/>
    <property type="match status" value="1"/>
</dbReference>
<dbReference type="InterPro" id="IPR001509">
    <property type="entry name" value="Epimerase_deHydtase"/>
</dbReference>
<protein>
    <recommendedName>
        <fullName evidence="6">TIGR01777 family protein</fullName>
    </recommendedName>
</protein>
<dbReference type="Pfam" id="PF01370">
    <property type="entry name" value="Epimerase"/>
    <property type="match status" value="1"/>
</dbReference>
<proteinExistence type="inferred from homology"/>
<evidence type="ECO:0000313" key="4">
    <source>
        <dbReference type="EMBL" id="CCI51426.1"/>
    </source>
</evidence>
<dbReference type="PANTHER" id="PTHR11092:SF0">
    <property type="entry name" value="EPIMERASE FAMILY PROTEIN SDR39U1"/>
    <property type="match status" value="1"/>
</dbReference>
<accession>A0A077M2W9</accession>
<evidence type="ECO:0000259" key="3">
    <source>
        <dbReference type="Pfam" id="PF08338"/>
    </source>
</evidence>
<organism evidence="4 5">
    <name type="scientific">Nostocoides jenkinsii Ben 74</name>
    <dbReference type="NCBI Taxonomy" id="1193518"/>
    <lineage>
        <taxon>Bacteria</taxon>
        <taxon>Bacillati</taxon>
        <taxon>Actinomycetota</taxon>
        <taxon>Actinomycetes</taxon>
        <taxon>Micrococcales</taxon>
        <taxon>Intrasporangiaceae</taxon>
        <taxon>Nostocoides</taxon>
    </lineage>
</organism>
<keyword evidence="5" id="KW-1185">Reference proteome</keyword>
<gene>
    <name evidence="4" type="ORF">BN13_1010003</name>
</gene>
<dbReference type="RefSeq" id="WP_048547901.1">
    <property type="nucleotide sequence ID" value="NZ_HF571038.1"/>
</dbReference>
<dbReference type="PANTHER" id="PTHR11092">
    <property type="entry name" value="SUGAR NUCLEOTIDE EPIMERASE RELATED"/>
    <property type="match status" value="1"/>
</dbReference>
<dbReference type="OrthoDB" id="9801773at2"/>
<dbReference type="AlphaFoldDB" id="A0A077M2W9"/>
<evidence type="ECO:0000256" key="1">
    <source>
        <dbReference type="ARBA" id="ARBA00009353"/>
    </source>
</evidence>
<dbReference type="InterPro" id="IPR010099">
    <property type="entry name" value="SDR39U1"/>
</dbReference>
<comment type="caution">
    <text evidence="4">The sequence shown here is derived from an EMBL/GenBank/DDBJ whole genome shotgun (WGS) entry which is preliminary data.</text>
</comment>
<dbReference type="NCBIfam" id="TIGR01777">
    <property type="entry name" value="yfcH"/>
    <property type="match status" value="1"/>
</dbReference>
<dbReference type="STRING" id="1193518.BN13_1010003"/>
<dbReference type="InterPro" id="IPR013549">
    <property type="entry name" value="DUF1731"/>
</dbReference>
<feature type="domain" description="DUF1731" evidence="3">
    <location>
        <begin position="248"/>
        <end position="292"/>
    </location>
</feature>
<evidence type="ECO:0008006" key="6">
    <source>
        <dbReference type="Google" id="ProtNLM"/>
    </source>
</evidence>
<dbReference type="Gene3D" id="3.40.50.720">
    <property type="entry name" value="NAD(P)-binding Rossmann-like Domain"/>
    <property type="match status" value="1"/>
</dbReference>
<evidence type="ECO:0000313" key="5">
    <source>
        <dbReference type="Proteomes" id="UP000035720"/>
    </source>
</evidence>
<dbReference type="InterPro" id="IPR036291">
    <property type="entry name" value="NAD(P)-bd_dom_sf"/>
</dbReference>
<comment type="similarity">
    <text evidence="1">Belongs to the NAD(P)-dependent epimerase/dehydratase family. SDR39U1 subfamily.</text>
</comment>
<sequence>MTVVAITGASGLIGSALTRSLRDRGDRVIRFVRRETRSADERRWDPATGLLDPASLADIDTVVNLAGAGIGDRRWSTEHKRAILRSRVDATRAVVGAIEGSGRGIRLVNGSAVGIYGDRGDEILTETSDPGTGFLSEVVRAWEGSAQPLLDRGGSVAFARTGIVASPSGGAFAPLIRLTKFGLGGPIGLGRFYWPLISLADEVSALTFLIDRPDLTGPVNLTGPAPARQRDIARALGTAMGRPAFLPAPPLAVRIVVGEFAGEITASQRALPTRLTEAGFAHQHPTLAEIVRSATADAITSA</sequence>